<dbReference type="EMBL" id="OX465082">
    <property type="protein sequence ID" value="CAI9291996.1"/>
    <property type="molecule type" value="Genomic_DNA"/>
</dbReference>
<feature type="compositionally biased region" description="Gly residues" evidence="1">
    <location>
        <begin position="20"/>
        <end position="38"/>
    </location>
</feature>
<dbReference type="Proteomes" id="UP001177003">
    <property type="component" value="Chromosome 6"/>
</dbReference>
<evidence type="ECO:0000313" key="3">
    <source>
        <dbReference type="Proteomes" id="UP001177003"/>
    </source>
</evidence>
<organism evidence="2 3">
    <name type="scientific">Lactuca saligna</name>
    <name type="common">Willowleaf lettuce</name>
    <dbReference type="NCBI Taxonomy" id="75948"/>
    <lineage>
        <taxon>Eukaryota</taxon>
        <taxon>Viridiplantae</taxon>
        <taxon>Streptophyta</taxon>
        <taxon>Embryophyta</taxon>
        <taxon>Tracheophyta</taxon>
        <taxon>Spermatophyta</taxon>
        <taxon>Magnoliopsida</taxon>
        <taxon>eudicotyledons</taxon>
        <taxon>Gunneridae</taxon>
        <taxon>Pentapetalae</taxon>
        <taxon>asterids</taxon>
        <taxon>campanulids</taxon>
        <taxon>Asterales</taxon>
        <taxon>Asteraceae</taxon>
        <taxon>Cichorioideae</taxon>
        <taxon>Cichorieae</taxon>
        <taxon>Lactucinae</taxon>
        <taxon>Lactuca</taxon>
    </lineage>
</organism>
<protein>
    <submittedName>
        <fullName evidence="2">Uncharacterized protein</fullName>
    </submittedName>
</protein>
<dbReference type="AlphaFoldDB" id="A0AA35ZG48"/>
<name>A0AA35ZG48_LACSI</name>
<keyword evidence="3" id="KW-1185">Reference proteome</keyword>
<accession>A0AA35ZG48</accession>
<feature type="region of interest" description="Disordered" evidence="1">
    <location>
        <begin position="14"/>
        <end position="51"/>
    </location>
</feature>
<sequence>MKSEEDCIYNREFQSMVDGSGSGSGSGGGDGKDYGGGQFSNKKRRLNNHQHNYHKLEQQKESIINEVLPDTVLLTEIWATKMACIESTYAMIQGLDIPNVALLCEADVIGKNYLIHY</sequence>
<reference evidence="2" key="1">
    <citation type="submission" date="2023-04" db="EMBL/GenBank/DDBJ databases">
        <authorList>
            <person name="Vijverberg K."/>
            <person name="Xiong W."/>
            <person name="Schranz E."/>
        </authorList>
    </citation>
    <scope>NUCLEOTIDE SEQUENCE</scope>
</reference>
<evidence type="ECO:0000313" key="2">
    <source>
        <dbReference type="EMBL" id="CAI9291996.1"/>
    </source>
</evidence>
<feature type="compositionally biased region" description="Basic residues" evidence="1">
    <location>
        <begin position="41"/>
        <end position="51"/>
    </location>
</feature>
<gene>
    <name evidence="2" type="ORF">LSALG_LOCUS31106</name>
</gene>
<proteinExistence type="predicted"/>
<evidence type="ECO:0000256" key="1">
    <source>
        <dbReference type="SAM" id="MobiDB-lite"/>
    </source>
</evidence>